<sequence length="112" mass="11985">MQRQAWGAETSATSPETQGAGTGSRNQSTLDPGRGGRPGEPRQAPQAPRRSGELRGGRSPHKSPRRRRHRKRATHVPTQQASSSGAGRRSTGNDPRDKSEAGGSEDIRRGPL</sequence>
<name>A0ACB0E8J4_RANTA</name>
<evidence type="ECO:0000313" key="2">
    <source>
        <dbReference type="Proteomes" id="UP001162501"/>
    </source>
</evidence>
<gene>
    <name evidence="1" type="ORF">MRATA1EN3_LOCUS7872</name>
</gene>
<dbReference type="EMBL" id="OX596100">
    <property type="protein sequence ID" value="CAI9696659.1"/>
    <property type="molecule type" value="Genomic_DNA"/>
</dbReference>
<evidence type="ECO:0000313" key="1">
    <source>
        <dbReference type="EMBL" id="CAI9696659.1"/>
    </source>
</evidence>
<organism evidence="1 2">
    <name type="scientific">Rangifer tarandus platyrhynchus</name>
    <name type="common">Svalbard reindeer</name>
    <dbReference type="NCBI Taxonomy" id="3082113"/>
    <lineage>
        <taxon>Eukaryota</taxon>
        <taxon>Metazoa</taxon>
        <taxon>Chordata</taxon>
        <taxon>Craniata</taxon>
        <taxon>Vertebrata</taxon>
        <taxon>Euteleostomi</taxon>
        <taxon>Mammalia</taxon>
        <taxon>Eutheria</taxon>
        <taxon>Laurasiatheria</taxon>
        <taxon>Artiodactyla</taxon>
        <taxon>Ruminantia</taxon>
        <taxon>Pecora</taxon>
        <taxon>Cervidae</taxon>
        <taxon>Odocoileinae</taxon>
        <taxon>Rangifer</taxon>
    </lineage>
</organism>
<proteinExistence type="predicted"/>
<protein>
    <submittedName>
        <fullName evidence="1">Uncharacterized protein</fullName>
    </submittedName>
</protein>
<reference evidence="1" key="1">
    <citation type="submission" date="2023-05" db="EMBL/GenBank/DDBJ databases">
        <authorList>
            <consortium name="ELIXIR-Norway"/>
        </authorList>
    </citation>
    <scope>NUCLEOTIDE SEQUENCE</scope>
</reference>
<accession>A0ACB0E8J4</accession>
<dbReference type="Proteomes" id="UP001162501">
    <property type="component" value="Chromosome 16"/>
</dbReference>